<feature type="repeat" description="RPEL" evidence="4">
    <location>
        <begin position="494"/>
        <end position="519"/>
    </location>
</feature>
<reference evidence="6 7" key="1">
    <citation type="journal article" date="2017" name="Nat. Ecol. Evol.">
        <title>Scallop genome provides insights into evolution of bilaterian karyotype and development.</title>
        <authorList>
            <person name="Wang S."/>
            <person name="Zhang J."/>
            <person name="Jiao W."/>
            <person name="Li J."/>
            <person name="Xun X."/>
            <person name="Sun Y."/>
            <person name="Guo X."/>
            <person name="Huan P."/>
            <person name="Dong B."/>
            <person name="Zhang L."/>
            <person name="Hu X."/>
            <person name="Sun X."/>
            <person name="Wang J."/>
            <person name="Zhao C."/>
            <person name="Wang Y."/>
            <person name="Wang D."/>
            <person name="Huang X."/>
            <person name="Wang R."/>
            <person name="Lv J."/>
            <person name="Li Y."/>
            <person name="Zhang Z."/>
            <person name="Liu B."/>
            <person name="Lu W."/>
            <person name="Hui Y."/>
            <person name="Liang J."/>
            <person name="Zhou Z."/>
            <person name="Hou R."/>
            <person name="Li X."/>
            <person name="Liu Y."/>
            <person name="Li H."/>
            <person name="Ning X."/>
            <person name="Lin Y."/>
            <person name="Zhao L."/>
            <person name="Xing Q."/>
            <person name="Dou J."/>
            <person name="Li Y."/>
            <person name="Mao J."/>
            <person name="Guo H."/>
            <person name="Dou H."/>
            <person name="Li T."/>
            <person name="Mu C."/>
            <person name="Jiang W."/>
            <person name="Fu Q."/>
            <person name="Fu X."/>
            <person name="Miao Y."/>
            <person name="Liu J."/>
            <person name="Yu Q."/>
            <person name="Li R."/>
            <person name="Liao H."/>
            <person name="Li X."/>
            <person name="Kong Y."/>
            <person name="Jiang Z."/>
            <person name="Chourrout D."/>
            <person name="Li R."/>
            <person name="Bao Z."/>
        </authorList>
    </citation>
    <scope>NUCLEOTIDE SEQUENCE [LARGE SCALE GENOMIC DNA]</scope>
    <source>
        <strain evidence="6 7">PY_sf001</strain>
    </source>
</reference>
<dbReference type="OrthoDB" id="5563016at2759"/>
<dbReference type="InterPro" id="IPR004018">
    <property type="entry name" value="RPEL_repeat"/>
</dbReference>
<comment type="caution">
    <text evidence="6">The sequence shown here is derived from an EMBL/GenBank/DDBJ whole genome shotgun (WGS) entry which is preliminary data.</text>
</comment>
<feature type="compositionally biased region" description="Polar residues" evidence="5">
    <location>
        <begin position="409"/>
        <end position="420"/>
    </location>
</feature>
<feature type="compositionally biased region" description="Acidic residues" evidence="5">
    <location>
        <begin position="267"/>
        <end position="287"/>
    </location>
</feature>
<evidence type="ECO:0000313" key="6">
    <source>
        <dbReference type="EMBL" id="OWF45762.1"/>
    </source>
</evidence>
<dbReference type="PANTHER" id="PTHR12751">
    <property type="entry name" value="PHOSPHATASE AND ACTIN REGULATOR PHACTR"/>
    <property type="match status" value="1"/>
</dbReference>
<keyword evidence="2" id="KW-0677">Repeat</keyword>
<dbReference type="Gene3D" id="6.10.140.2130">
    <property type="match status" value="1"/>
</dbReference>
<name>A0A210QAK4_MIZYE</name>
<evidence type="ECO:0000256" key="2">
    <source>
        <dbReference type="ARBA" id="ARBA00022737"/>
    </source>
</evidence>
<feature type="compositionally biased region" description="Basic and acidic residues" evidence="5">
    <location>
        <begin position="34"/>
        <end position="44"/>
    </location>
</feature>
<keyword evidence="3" id="KW-0009">Actin-binding</keyword>
<feature type="region of interest" description="Disordered" evidence="5">
    <location>
        <begin position="246"/>
        <end position="450"/>
    </location>
</feature>
<feature type="compositionally biased region" description="Acidic residues" evidence="5">
    <location>
        <begin position="425"/>
        <end position="444"/>
    </location>
</feature>
<dbReference type="SMART" id="SM00707">
    <property type="entry name" value="RPEL"/>
    <property type="match status" value="4"/>
</dbReference>
<sequence>MATKTETVETNIEYNRQRSNSDPRPNLDSFKPVVAEKDKKKNGDMKSGSLGTSTPPPERKSKFASIGKLFKPWKWKRKKKSEKIEKTAVELERKISLRSTREELMKKGVLKPDDGSTKSQQNHNVAKEMIEETPEPPPTPSEETKESTEAVKESGEVEDKKEESSSDPPVQEGKEGEQVEVPEGLESTTITTQAQITPISTQTTNPVLTTANARPMIIPAAATKVPQEPPIPAPRPSIAMEMEVQQASTVKFAAEEQVISDNHLPNDDDDEEEDLSDLDVTEPEQSEQEPNLDPGFEQVPASEPDLNKQPKKSALKSRFELNGGVPVTPEPSAASQIDSSRSHCVPNHVRSVNQQPKPSPLATPLSGNIGRPRLRAGFVHVPTPTGGDSDKENTPIPVSMPVVPSPVSFQNTPKSSTQQHSYDDSSSDDEEIKYRDDDEDDEMETSSLAAKVARQDSLARFLSNRPSHHELIEKNIIPSESQDEKQVQRFNIGHKLTRRLSLRPTQDELMQRNILHNQSSDDAIREKEEKKKYLIRKLSFRPTIDELKEKKIIKFSDYVEWTDANEYDRRGDKPWTRLTPKDKAAIRKELNEFKSKEMAVHEDSRHLTRFHRP</sequence>
<proteinExistence type="inferred from homology"/>
<organism evidence="6 7">
    <name type="scientific">Mizuhopecten yessoensis</name>
    <name type="common">Japanese scallop</name>
    <name type="synonym">Patinopecten yessoensis</name>
    <dbReference type="NCBI Taxonomy" id="6573"/>
    <lineage>
        <taxon>Eukaryota</taxon>
        <taxon>Metazoa</taxon>
        <taxon>Spiralia</taxon>
        <taxon>Lophotrochozoa</taxon>
        <taxon>Mollusca</taxon>
        <taxon>Bivalvia</taxon>
        <taxon>Autobranchia</taxon>
        <taxon>Pteriomorphia</taxon>
        <taxon>Pectinida</taxon>
        <taxon>Pectinoidea</taxon>
        <taxon>Pectinidae</taxon>
        <taxon>Mizuhopecten</taxon>
    </lineage>
</organism>
<dbReference type="GO" id="GO:0030036">
    <property type="term" value="P:actin cytoskeleton organization"/>
    <property type="evidence" value="ECO:0007669"/>
    <property type="project" value="TreeGrafter"/>
</dbReference>
<dbReference type="AlphaFoldDB" id="A0A210QAK4"/>
<accession>A0A210QAK4</accession>
<evidence type="ECO:0000313" key="7">
    <source>
        <dbReference type="Proteomes" id="UP000242188"/>
    </source>
</evidence>
<feature type="compositionally biased region" description="Basic and acidic residues" evidence="5">
    <location>
        <begin position="82"/>
        <end position="116"/>
    </location>
</feature>
<feature type="repeat" description="RPEL" evidence="4">
    <location>
        <begin position="532"/>
        <end position="557"/>
    </location>
</feature>
<feature type="region of interest" description="Disordered" evidence="5">
    <location>
        <begin position="1"/>
        <end position="207"/>
    </location>
</feature>
<dbReference type="Pfam" id="PF02755">
    <property type="entry name" value="RPEL"/>
    <property type="match status" value="2"/>
</dbReference>
<gene>
    <name evidence="6" type="ORF">KP79_PYT09061</name>
</gene>
<dbReference type="STRING" id="6573.A0A210QAK4"/>
<feature type="compositionally biased region" description="Low complexity" evidence="5">
    <location>
        <begin position="397"/>
        <end position="408"/>
    </location>
</feature>
<feature type="compositionally biased region" description="Low complexity" evidence="5">
    <location>
        <begin position="179"/>
        <end position="204"/>
    </location>
</feature>
<feature type="compositionally biased region" description="Polar residues" evidence="5">
    <location>
        <begin position="1"/>
        <end position="14"/>
    </location>
</feature>
<protein>
    <submittedName>
        <fullName evidence="6">Phosphatase and actin regulator 1</fullName>
    </submittedName>
</protein>
<evidence type="ECO:0000256" key="5">
    <source>
        <dbReference type="SAM" id="MobiDB-lite"/>
    </source>
</evidence>
<dbReference type="GO" id="GO:0003779">
    <property type="term" value="F:actin binding"/>
    <property type="evidence" value="ECO:0007669"/>
    <property type="project" value="UniProtKB-KW"/>
</dbReference>
<comment type="similarity">
    <text evidence="1">Belongs to the phosphatase and actin regulator family.</text>
</comment>
<dbReference type="PANTHER" id="PTHR12751:SF18">
    <property type="entry name" value="PHOSPHATASE AND ACTIN REGULATOR 1"/>
    <property type="match status" value="1"/>
</dbReference>
<evidence type="ECO:0000256" key="3">
    <source>
        <dbReference type="ARBA" id="ARBA00023203"/>
    </source>
</evidence>
<feature type="compositionally biased region" description="Basic residues" evidence="5">
    <location>
        <begin position="71"/>
        <end position="81"/>
    </location>
</feature>
<feature type="repeat" description="RPEL" evidence="4">
    <location>
        <begin position="456"/>
        <end position="481"/>
    </location>
</feature>
<evidence type="ECO:0000256" key="1">
    <source>
        <dbReference type="ARBA" id="ARBA00009795"/>
    </source>
</evidence>
<dbReference type="EMBL" id="NEDP02004406">
    <property type="protein sequence ID" value="OWF45762.1"/>
    <property type="molecule type" value="Genomic_DNA"/>
</dbReference>
<dbReference type="PROSITE" id="PS51073">
    <property type="entry name" value="RPEL"/>
    <property type="match status" value="4"/>
</dbReference>
<feature type="compositionally biased region" description="Basic and acidic residues" evidence="5">
    <location>
        <begin position="142"/>
        <end position="164"/>
    </location>
</feature>
<dbReference type="Proteomes" id="UP000242188">
    <property type="component" value="Unassembled WGS sequence"/>
</dbReference>
<evidence type="ECO:0000256" key="4">
    <source>
        <dbReference type="PROSITE-ProRule" id="PRU00401"/>
    </source>
</evidence>
<keyword evidence="7" id="KW-1185">Reference proteome</keyword>
<feature type="repeat" description="RPEL" evidence="4">
    <location>
        <begin position="89"/>
        <end position="114"/>
    </location>
</feature>
<dbReference type="Gene3D" id="6.10.140.1750">
    <property type="match status" value="1"/>
</dbReference>